<organism evidence="8 9">
    <name type="scientific">Actinomyces israelii</name>
    <dbReference type="NCBI Taxonomy" id="1659"/>
    <lineage>
        <taxon>Bacteria</taxon>
        <taxon>Bacillati</taxon>
        <taxon>Actinomycetota</taxon>
        <taxon>Actinomycetes</taxon>
        <taxon>Actinomycetales</taxon>
        <taxon>Actinomycetaceae</taxon>
        <taxon>Actinomyces</taxon>
    </lineage>
</organism>
<gene>
    <name evidence="8" type="ORF">OHJ16_05850</name>
</gene>
<comment type="caution">
    <text evidence="8">The sequence shown here is derived from an EMBL/GenBank/DDBJ whole genome shotgun (WGS) entry which is preliminary data.</text>
</comment>
<dbReference type="RefSeq" id="WP_268917125.1">
    <property type="nucleotide sequence ID" value="NZ_JAPTMY010000009.1"/>
</dbReference>
<keyword evidence="9" id="KW-1185">Reference proteome</keyword>
<evidence type="ECO:0000256" key="5">
    <source>
        <dbReference type="SAM" id="MobiDB-lite"/>
    </source>
</evidence>
<keyword evidence="4 6" id="KW-0472">Membrane</keyword>
<comment type="subcellular location">
    <subcellularLocation>
        <location evidence="1">Membrane</location>
        <topology evidence="1">Multi-pass membrane protein</topology>
    </subcellularLocation>
</comment>
<sequence>MSNAYDPSEYPPTMPIGSASGADVSQSGAPYSAASPYASAPSGTPYSATSPYASAPSGAQPGFQQPGFQQPGGAAYAQDPGAQQGYYPGAAPGQMPYPQAGVGYYDQKSKVAAGLLGIFLGTLGVHNFYLGYTNKAIGQLVGTIVGFVLSIIVIGIFIVLGIQIWALVEGILILSAQPGSQPWGVDARGVPLSS</sequence>
<feature type="compositionally biased region" description="Low complexity" evidence="5">
    <location>
        <begin position="27"/>
        <end position="42"/>
    </location>
</feature>
<feature type="region of interest" description="Disordered" evidence="5">
    <location>
        <begin position="1"/>
        <end position="42"/>
    </location>
</feature>
<reference evidence="8" key="1">
    <citation type="submission" date="2022-10" db="EMBL/GenBank/DDBJ databases">
        <title>Genome sequence of Actinomyces israelii ATCC 10048.</title>
        <authorList>
            <person name="Watt R.M."/>
            <person name="Tong W.M."/>
        </authorList>
    </citation>
    <scope>NUCLEOTIDE SEQUENCE</scope>
    <source>
        <strain evidence="8">ATCC 10048</strain>
    </source>
</reference>
<dbReference type="EMBL" id="JAPTMY010000009">
    <property type="protein sequence ID" value="MCZ0857565.1"/>
    <property type="molecule type" value="Genomic_DNA"/>
</dbReference>
<evidence type="ECO:0000256" key="1">
    <source>
        <dbReference type="ARBA" id="ARBA00004141"/>
    </source>
</evidence>
<feature type="transmembrane region" description="Helical" evidence="6">
    <location>
        <begin position="144"/>
        <end position="168"/>
    </location>
</feature>
<evidence type="ECO:0000313" key="8">
    <source>
        <dbReference type="EMBL" id="MCZ0857565.1"/>
    </source>
</evidence>
<evidence type="ECO:0000256" key="6">
    <source>
        <dbReference type="SAM" id="Phobius"/>
    </source>
</evidence>
<evidence type="ECO:0000256" key="3">
    <source>
        <dbReference type="ARBA" id="ARBA00022989"/>
    </source>
</evidence>
<dbReference type="Pfam" id="PF05154">
    <property type="entry name" value="TM2"/>
    <property type="match status" value="1"/>
</dbReference>
<feature type="domain" description="TM2" evidence="7">
    <location>
        <begin position="107"/>
        <end position="154"/>
    </location>
</feature>
<name>A0ABT4I8Q2_9ACTO</name>
<evidence type="ECO:0000259" key="7">
    <source>
        <dbReference type="Pfam" id="PF05154"/>
    </source>
</evidence>
<keyword evidence="2 6" id="KW-0812">Transmembrane</keyword>
<proteinExistence type="predicted"/>
<accession>A0ABT4I8Q2</accession>
<protein>
    <submittedName>
        <fullName evidence="8">NINE protein</fullName>
    </submittedName>
</protein>
<evidence type="ECO:0000256" key="4">
    <source>
        <dbReference type="ARBA" id="ARBA00023136"/>
    </source>
</evidence>
<keyword evidence="3 6" id="KW-1133">Transmembrane helix</keyword>
<evidence type="ECO:0000313" key="9">
    <source>
        <dbReference type="Proteomes" id="UP001072034"/>
    </source>
</evidence>
<feature type="transmembrane region" description="Helical" evidence="6">
    <location>
        <begin position="111"/>
        <end position="132"/>
    </location>
</feature>
<dbReference type="Proteomes" id="UP001072034">
    <property type="component" value="Unassembled WGS sequence"/>
</dbReference>
<evidence type="ECO:0000256" key="2">
    <source>
        <dbReference type="ARBA" id="ARBA00022692"/>
    </source>
</evidence>
<dbReference type="InterPro" id="IPR007829">
    <property type="entry name" value="TM2"/>
</dbReference>